<reference evidence="2 3" key="1">
    <citation type="submission" date="2021-03" db="EMBL/GenBank/DDBJ databases">
        <authorList>
            <person name="Xin L."/>
        </authorList>
    </citation>
    <scope>NUCLEOTIDE SEQUENCE [LARGE SCALE GENOMIC DNA]</scope>
    <source>
        <strain evidence="2 3">XHU 5031</strain>
    </source>
</reference>
<keyword evidence="3" id="KW-1185">Reference proteome</keyword>
<protein>
    <recommendedName>
        <fullName evidence="4">PGAP1-like protein</fullName>
    </recommendedName>
</protein>
<organism evidence="2 3">
    <name type="scientific">Myceligenerans salitolerans</name>
    <dbReference type="NCBI Taxonomy" id="1230528"/>
    <lineage>
        <taxon>Bacteria</taxon>
        <taxon>Bacillati</taxon>
        <taxon>Actinomycetota</taxon>
        <taxon>Actinomycetes</taxon>
        <taxon>Micrococcales</taxon>
        <taxon>Promicromonosporaceae</taxon>
        <taxon>Myceligenerans</taxon>
    </lineage>
</organism>
<dbReference type="InterPro" id="IPR029058">
    <property type="entry name" value="AB_hydrolase_fold"/>
</dbReference>
<evidence type="ECO:0008006" key="4">
    <source>
        <dbReference type="Google" id="ProtNLM"/>
    </source>
</evidence>
<dbReference type="Gene3D" id="3.40.50.1820">
    <property type="entry name" value="alpha/beta hydrolase"/>
    <property type="match status" value="1"/>
</dbReference>
<sequence length="601" mass="59634">MSRAFAPLRADTEVPRDPADTLVVIGGTGLASIDAAGVRIAAARLADARDGLRQAAGLAGAAWGEVAAGATILAPDGFGPAGTADGGRAASGPTVWTGVSWHAAPGRGAGTAPGPVPGVEPFATAARRTACEAIEAVTSGLGVRADALDRLARRLLRAAGLYEEAEGLVERLIGGLVTAEGFVIGAAIGVAPVLDVLGGAYRAAGVLGAAGVPGGVGVGTGGGPAGTGRSSPGESVDGRRARAGEREDAGHGRTAGGFGGDVVRGVARWTDELAYGFAHGLARSAGERPGVPGAAAALAGATRTAPGPAVGDGVRLERVGAAGFAVAPPAWRDAGAGTIDEALGRVDDLYPRSGAPEGTVAVQRVSGPGGVTTWTVLVPGTQSVLPAAHPWDGLTDLELVAEHPDQVTQAVEEAMSEAGIGPDEPVVLVGHSLGGIAVTALAGRPAFVDRYRIGGVVTAGAPVATFRTAPGVPVLHLETAEEVVSNVDGRSSTENPRTPDRVTVGRTLSDSPAAEDRTASGDTSGAHSIRTHARTLALARESGDVRVAGVVDRIEPFLRGDVAETAFYRAERTTPTGPEPAPSPGPPAQPSSCPTGSSPAS</sequence>
<dbReference type="EMBL" id="JAFMPK010000043">
    <property type="protein sequence ID" value="MBO0609539.1"/>
    <property type="molecule type" value="Genomic_DNA"/>
</dbReference>
<proteinExistence type="predicted"/>
<evidence type="ECO:0000313" key="2">
    <source>
        <dbReference type="EMBL" id="MBO0609539.1"/>
    </source>
</evidence>
<dbReference type="SUPFAM" id="SSF53474">
    <property type="entry name" value="alpha/beta-Hydrolases"/>
    <property type="match status" value="1"/>
</dbReference>
<feature type="compositionally biased region" description="Pro residues" evidence="1">
    <location>
        <begin position="577"/>
        <end position="589"/>
    </location>
</feature>
<name>A0ABS3IAY8_9MICO</name>
<dbReference type="Proteomes" id="UP000664617">
    <property type="component" value="Unassembled WGS sequence"/>
</dbReference>
<gene>
    <name evidence="2" type="ORF">J0911_10905</name>
</gene>
<comment type="caution">
    <text evidence="2">The sequence shown here is derived from an EMBL/GenBank/DDBJ whole genome shotgun (WGS) entry which is preliminary data.</text>
</comment>
<feature type="compositionally biased region" description="Basic and acidic residues" evidence="1">
    <location>
        <begin position="236"/>
        <end position="251"/>
    </location>
</feature>
<reference evidence="3" key="2">
    <citation type="submission" date="2023-07" db="EMBL/GenBank/DDBJ databases">
        <title>Myceligenerans salitolerans sp. nov., a halotolerant actinomycete isolated from a salt lake in Xinjiang, China.</title>
        <authorList>
            <person name="Guan T."/>
        </authorList>
    </citation>
    <scope>NUCLEOTIDE SEQUENCE [LARGE SCALE GENOMIC DNA]</scope>
    <source>
        <strain evidence="3">XHU 5031</strain>
    </source>
</reference>
<feature type="region of interest" description="Disordered" evidence="1">
    <location>
        <begin position="485"/>
        <end position="528"/>
    </location>
</feature>
<evidence type="ECO:0000313" key="3">
    <source>
        <dbReference type="Proteomes" id="UP000664617"/>
    </source>
</evidence>
<accession>A0ABS3IAY8</accession>
<dbReference type="RefSeq" id="WP_207275490.1">
    <property type="nucleotide sequence ID" value="NZ_JAFMPK010000043.1"/>
</dbReference>
<feature type="region of interest" description="Disordered" evidence="1">
    <location>
        <begin position="220"/>
        <end position="257"/>
    </location>
</feature>
<evidence type="ECO:0000256" key="1">
    <source>
        <dbReference type="SAM" id="MobiDB-lite"/>
    </source>
</evidence>
<feature type="region of interest" description="Disordered" evidence="1">
    <location>
        <begin position="568"/>
        <end position="601"/>
    </location>
</feature>